<feature type="compositionally biased region" description="Polar residues" evidence="10">
    <location>
        <begin position="109"/>
        <end position="119"/>
    </location>
</feature>
<organism evidence="12">
    <name type="scientific">Nicotiana tabacum</name>
    <name type="common">Common tobacco</name>
    <dbReference type="NCBI Taxonomy" id="4097"/>
    <lineage>
        <taxon>Eukaryota</taxon>
        <taxon>Viridiplantae</taxon>
        <taxon>Streptophyta</taxon>
        <taxon>Embryophyta</taxon>
        <taxon>Tracheophyta</taxon>
        <taxon>Spermatophyta</taxon>
        <taxon>Magnoliopsida</taxon>
        <taxon>eudicotyledons</taxon>
        <taxon>Gunneridae</taxon>
        <taxon>Pentapetalae</taxon>
        <taxon>asterids</taxon>
        <taxon>lamiids</taxon>
        <taxon>Solanales</taxon>
        <taxon>Solanaceae</taxon>
        <taxon>Nicotianoideae</taxon>
        <taxon>Nicotianeae</taxon>
        <taxon>Nicotiana</taxon>
    </lineage>
</organism>
<dbReference type="KEGG" id="nta:107799573"/>
<dbReference type="InterPro" id="IPR050538">
    <property type="entry name" value="MAP_kinase_kinase_kinase"/>
</dbReference>
<reference evidence="12" key="1">
    <citation type="submission" date="2025-08" db="UniProtKB">
        <authorList>
            <consortium name="RefSeq"/>
        </authorList>
    </citation>
    <scope>IDENTIFICATION</scope>
</reference>
<dbReference type="RefSeq" id="XP_016478188.1">
    <property type="nucleotide sequence ID" value="XM_016622702.1"/>
</dbReference>
<dbReference type="PANTHER" id="PTHR48016:SF17">
    <property type="entry name" value="MITOGEN-ACTIVATED PROTEIN KINASE KINASE KINASE YODA"/>
    <property type="match status" value="1"/>
</dbReference>
<dbReference type="Pfam" id="PF00069">
    <property type="entry name" value="Pkinase"/>
    <property type="match status" value="1"/>
</dbReference>
<keyword evidence="5" id="KW-0418">Kinase</keyword>
<keyword evidence="3" id="KW-0808">Transferase</keyword>
<dbReference type="GO" id="GO:0000165">
    <property type="term" value="P:MAPK cascade"/>
    <property type="evidence" value="ECO:0000318"/>
    <property type="project" value="GO_Central"/>
</dbReference>
<feature type="region of interest" description="Disordered" evidence="10">
    <location>
        <begin position="35"/>
        <end position="90"/>
    </location>
</feature>
<dbReference type="GO" id="GO:0004709">
    <property type="term" value="F:MAP kinase kinase kinase activity"/>
    <property type="evidence" value="ECO:0000318"/>
    <property type="project" value="GO_Central"/>
</dbReference>
<dbReference type="GO" id="GO:0005524">
    <property type="term" value="F:ATP binding"/>
    <property type="evidence" value="ECO:0007669"/>
    <property type="project" value="UniProtKB-UniRule"/>
</dbReference>
<feature type="compositionally biased region" description="Low complexity" evidence="10">
    <location>
        <begin position="59"/>
        <end position="77"/>
    </location>
</feature>
<evidence type="ECO:0000256" key="6">
    <source>
        <dbReference type="ARBA" id="ARBA00022840"/>
    </source>
</evidence>
<evidence type="ECO:0000259" key="11">
    <source>
        <dbReference type="PROSITE" id="PS50011"/>
    </source>
</evidence>
<evidence type="ECO:0000313" key="12">
    <source>
        <dbReference type="RefSeq" id="XP_016478188.1"/>
    </source>
</evidence>
<evidence type="ECO:0000256" key="1">
    <source>
        <dbReference type="ARBA" id="ARBA00006529"/>
    </source>
</evidence>
<keyword evidence="6 9" id="KW-0067">ATP-binding</keyword>
<dbReference type="Gene3D" id="1.10.510.10">
    <property type="entry name" value="Transferase(Phosphotransferase) domain 1"/>
    <property type="match status" value="1"/>
</dbReference>
<gene>
    <name evidence="12" type="primary">LOC107799573</name>
</gene>
<feature type="binding site" evidence="9">
    <location>
        <position position="437"/>
    </location>
    <ligand>
        <name>ATP</name>
        <dbReference type="ChEBI" id="CHEBI:30616"/>
    </ligand>
</feature>
<dbReference type="SMR" id="A0A1S4ANZ2"/>
<dbReference type="PROSITE" id="PS50011">
    <property type="entry name" value="PROTEIN_KINASE_DOM"/>
    <property type="match status" value="1"/>
</dbReference>
<dbReference type="GO" id="GO:0005737">
    <property type="term" value="C:cytoplasm"/>
    <property type="evidence" value="ECO:0000318"/>
    <property type="project" value="GO_Central"/>
</dbReference>
<dbReference type="SMART" id="SM00220">
    <property type="entry name" value="S_TKc"/>
    <property type="match status" value="1"/>
</dbReference>
<dbReference type="STRING" id="4097.A0A1S4ANZ2"/>
<evidence type="ECO:0000256" key="3">
    <source>
        <dbReference type="ARBA" id="ARBA00022679"/>
    </source>
</evidence>
<evidence type="ECO:0000256" key="5">
    <source>
        <dbReference type="ARBA" id="ARBA00022777"/>
    </source>
</evidence>
<comment type="similarity">
    <text evidence="1">Belongs to the protein kinase superfamily. STE Ser/Thr protein kinase family. MAP kinase kinase kinase subfamily.</text>
</comment>
<dbReference type="OMA" id="KSPMSRN"/>
<comment type="catalytic activity">
    <reaction evidence="7">
        <text>L-threonyl-[protein] + ATP = O-phospho-L-threonyl-[protein] + ADP + H(+)</text>
        <dbReference type="Rhea" id="RHEA:46608"/>
        <dbReference type="Rhea" id="RHEA-COMP:11060"/>
        <dbReference type="Rhea" id="RHEA-COMP:11605"/>
        <dbReference type="ChEBI" id="CHEBI:15378"/>
        <dbReference type="ChEBI" id="CHEBI:30013"/>
        <dbReference type="ChEBI" id="CHEBI:30616"/>
        <dbReference type="ChEBI" id="CHEBI:61977"/>
        <dbReference type="ChEBI" id="CHEBI:456216"/>
        <dbReference type="EC" id="2.7.11.25"/>
    </reaction>
</comment>
<feature type="domain" description="Protein kinase" evidence="11">
    <location>
        <begin position="408"/>
        <end position="664"/>
    </location>
</feature>
<dbReference type="FunFam" id="1.10.510.10:FF:000186">
    <property type="entry name" value="Mitogen-activated protein kinase kinase kinase"/>
    <property type="match status" value="1"/>
</dbReference>
<feature type="region of interest" description="Disordered" evidence="10">
    <location>
        <begin position="313"/>
        <end position="354"/>
    </location>
</feature>
<accession>A0A1S4ANZ2</accession>
<sequence length="849" mass="91551">MRSWWGKSSSKDVRTKSKKERFIDTISRKLKIFTEEKSSGKSGSSRRRCNDIISEKGSQSRVSRSPSPSTPASCCQSFVDRTSSQPLPLPEGHFSNVHLVDSANSASIKSVTSGDSKPSLTLPLPTPRHLSYGPVATGVDKDLPTASVSCDSSSDSDDPADSRLLSPQTSDCENGSRTALNSPSSLKQKVQSPIAFKASPGEMLKSANLLSNNQVIPTSPRQRLLNSHVADLQIPHHGVIYSAPDSSMSSPSRSPMRVFGHEPVMNFGFWLGKPHGDITLLGSGHCSSPGSVQNSGQNSIGGDMSAQPFWPHSRCSPECSPVPSPRMTSPAPGSRIHSGAVTPLHPRSGGTSAESSIAWLDDGKQQSHRLPLPPISIPHSHFSPYSVAPAILRSPGRTENPPIPGSRWKKGRLIGRGTFGHVYLGFNSESGEMCAMKEVTLFSDDAKSRESAQQLGQEISLLSRLRHPNIVQYYGSESVDDKLYIYLEYVSCGSIYKILQEYGQLGELAIQSYTKQILSGLAYLHAKNTVHRDIKGANILVDPSGRVKLADFGMAKHITGQYCPLSFKGSPYWMAPEVVKNSSGCNLAVDIWSLGCTILEMATTKPPWSQYEGVAAIFKIGNSKELPAIPYHLSDEGKDFVWQCLQRNPLHRPTASQLLEHPFVRSTVPVERPILSPEPAEIIPPSMPTVRSVAVGQSPKHMSGRLSPSTISSPCAVSGSATPLSVGGGAVPLFNLMTPTTYSSEGVGTSPRAQRSFYPNGETSHDLNPDMLRGTSQSHFIQETLPSDNGFVGDNSGGPAQRGVAEQPYQGQSVLANRVAQQLLRDQVKLGPSFDLNPGFQVFGRDNGV</sequence>
<dbReference type="OrthoDB" id="266718at2759"/>
<dbReference type="InterPro" id="IPR000719">
    <property type="entry name" value="Prot_kinase_dom"/>
</dbReference>
<protein>
    <recommendedName>
        <fullName evidence="2">mitogen-activated protein kinase kinase kinase</fullName>
        <ecNumber evidence="2">2.7.11.25</ecNumber>
    </recommendedName>
</protein>
<comment type="catalytic activity">
    <reaction evidence="8">
        <text>L-seryl-[protein] + ATP = O-phospho-L-seryl-[protein] + ADP + H(+)</text>
        <dbReference type="Rhea" id="RHEA:17989"/>
        <dbReference type="Rhea" id="RHEA-COMP:9863"/>
        <dbReference type="Rhea" id="RHEA-COMP:11604"/>
        <dbReference type="ChEBI" id="CHEBI:15378"/>
        <dbReference type="ChEBI" id="CHEBI:29999"/>
        <dbReference type="ChEBI" id="CHEBI:30616"/>
        <dbReference type="ChEBI" id="CHEBI:83421"/>
        <dbReference type="ChEBI" id="CHEBI:456216"/>
        <dbReference type="EC" id="2.7.11.25"/>
    </reaction>
</comment>
<dbReference type="PaxDb" id="4097-A0A1S4ANZ2"/>
<dbReference type="CDD" id="cd06632">
    <property type="entry name" value="STKc_MEKK1_plant"/>
    <property type="match status" value="1"/>
</dbReference>
<dbReference type="PANTHER" id="PTHR48016">
    <property type="entry name" value="MAP KINASE KINASE KINASE SSK2-RELATED-RELATED"/>
    <property type="match status" value="1"/>
</dbReference>
<evidence type="ECO:0000256" key="2">
    <source>
        <dbReference type="ARBA" id="ARBA00012406"/>
    </source>
</evidence>
<feature type="compositionally biased region" description="Polar residues" evidence="10">
    <location>
        <begin position="165"/>
        <end position="189"/>
    </location>
</feature>
<evidence type="ECO:0000256" key="4">
    <source>
        <dbReference type="ARBA" id="ARBA00022741"/>
    </source>
</evidence>
<dbReference type="InterPro" id="IPR011009">
    <property type="entry name" value="Kinase-like_dom_sf"/>
</dbReference>
<evidence type="ECO:0000256" key="8">
    <source>
        <dbReference type="ARBA" id="ARBA00048329"/>
    </source>
</evidence>
<evidence type="ECO:0000256" key="10">
    <source>
        <dbReference type="SAM" id="MobiDB-lite"/>
    </source>
</evidence>
<proteinExistence type="inferred from homology"/>
<dbReference type="AlphaFoldDB" id="A0A1S4ANZ2"/>
<evidence type="ECO:0000256" key="9">
    <source>
        <dbReference type="PROSITE-ProRule" id="PRU10141"/>
    </source>
</evidence>
<dbReference type="SUPFAM" id="SSF56112">
    <property type="entry name" value="Protein kinase-like (PK-like)"/>
    <property type="match status" value="1"/>
</dbReference>
<dbReference type="PROSITE" id="PS00107">
    <property type="entry name" value="PROTEIN_KINASE_ATP"/>
    <property type="match status" value="1"/>
</dbReference>
<evidence type="ECO:0000256" key="7">
    <source>
        <dbReference type="ARBA" id="ARBA00047559"/>
    </source>
</evidence>
<name>A0A1S4ANZ2_TOBAC</name>
<keyword evidence="4 9" id="KW-0547">Nucleotide-binding</keyword>
<dbReference type="EC" id="2.7.11.25" evidence="2"/>
<dbReference type="InterPro" id="IPR017441">
    <property type="entry name" value="Protein_kinase_ATP_BS"/>
</dbReference>
<feature type="region of interest" description="Disordered" evidence="10">
    <location>
        <begin position="109"/>
        <end position="189"/>
    </location>
</feature>